<dbReference type="Proteomes" id="UP000015103">
    <property type="component" value="Unassembled WGS sequence"/>
</dbReference>
<proteinExistence type="predicted"/>
<keyword evidence="2" id="KW-1185">Reference proteome</keyword>
<name>T1IBU4_RHOPR</name>
<evidence type="ECO:0000313" key="1">
    <source>
        <dbReference type="EnsemblMetazoa" id="RPRC013764-PA"/>
    </source>
</evidence>
<organism evidence="1 2">
    <name type="scientific">Rhodnius prolixus</name>
    <name type="common">Triatomid bug</name>
    <dbReference type="NCBI Taxonomy" id="13249"/>
    <lineage>
        <taxon>Eukaryota</taxon>
        <taxon>Metazoa</taxon>
        <taxon>Ecdysozoa</taxon>
        <taxon>Arthropoda</taxon>
        <taxon>Hexapoda</taxon>
        <taxon>Insecta</taxon>
        <taxon>Pterygota</taxon>
        <taxon>Neoptera</taxon>
        <taxon>Paraneoptera</taxon>
        <taxon>Hemiptera</taxon>
        <taxon>Heteroptera</taxon>
        <taxon>Panheteroptera</taxon>
        <taxon>Cimicomorpha</taxon>
        <taxon>Reduviidae</taxon>
        <taxon>Triatominae</taxon>
        <taxon>Rhodnius</taxon>
    </lineage>
</organism>
<reference evidence="1" key="1">
    <citation type="submission" date="2015-05" db="UniProtKB">
        <authorList>
            <consortium name="EnsemblMetazoa"/>
        </authorList>
    </citation>
    <scope>IDENTIFICATION</scope>
</reference>
<accession>T1IBU4</accession>
<dbReference type="eggNOG" id="ENOG502QUR8">
    <property type="taxonomic scope" value="Eukaryota"/>
</dbReference>
<evidence type="ECO:0000313" key="2">
    <source>
        <dbReference type="Proteomes" id="UP000015103"/>
    </source>
</evidence>
<dbReference type="EMBL" id="ACPB03009194">
    <property type="status" value="NOT_ANNOTATED_CDS"/>
    <property type="molecule type" value="Genomic_DNA"/>
</dbReference>
<dbReference type="EnsemblMetazoa" id="RPRC013764-RA">
    <property type="protein sequence ID" value="RPRC013764-PA"/>
    <property type="gene ID" value="RPRC013764"/>
</dbReference>
<dbReference type="HOGENOM" id="CLU_2323248_0_0_1"/>
<dbReference type="VEuPathDB" id="VectorBase:RPRC013764"/>
<dbReference type="InParanoid" id="T1IBU4"/>
<sequence length="99" mass="10927">MAPKKGKGTAGALSFVAFTRLIRATKLALDRHLEDFAERLRVAPLSSTLIASMTRLVEADYATFLKSVEPYVEADSLLKASQKTNCRLRSSKCGTYTDR</sequence>
<dbReference type="AlphaFoldDB" id="T1IBU4"/>
<protein>
    <submittedName>
        <fullName evidence="1">Uncharacterized protein</fullName>
    </submittedName>
</protein>